<dbReference type="FunFam" id="3.30.1490.20:FF:000010">
    <property type="entry name" value="Phosphoenolpyruvate synthase"/>
    <property type="match status" value="1"/>
</dbReference>
<dbReference type="AlphaFoldDB" id="T1C1C0"/>
<dbReference type="GO" id="GO:0006094">
    <property type="term" value="P:gluconeogenesis"/>
    <property type="evidence" value="ECO:0007669"/>
    <property type="project" value="UniProtKB-UniPathway"/>
</dbReference>
<proteinExistence type="inferred from homology"/>
<dbReference type="InterPro" id="IPR023151">
    <property type="entry name" value="PEP_util_CS"/>
</dbReference>
<evidence type="ECO:0000256" key="4">
    <source>
        <dbReference type="ARBA" id="ARBA00007837"/>
    </source>
</evidence>
<evidence type="ECO:0000256" key="6">
    <source>
        <dbReference type="ARBA" id="ARBA00022679"/>
    </source>
</evidence>
<dbReference type="GO" id="GO:0008986">
    <property type="term" value="F:pyruvate, water dikinase activity"/>
    <property type="evidence" value="ECO:0007669"/>
    <property type="project" value="UniProtKB-EC"/>
</dbReference>
<comment type="caution">
    <text evidence="18">The sequence shown here is derived from an EMBL/GenBank/DDBJ whole genome shotgun (WGS) entry which is preliminary data.</text>
</comment>
<keyword evidence="6 18" id="KW-0808">Transferase</keyword>
<evidence type="ECO:0000256" key="12">
    <source>
        <dbReference type="ARBA" id="ARBA00033470"/>
    </source>
</evidence>
<dbReference type="SUPFAM" id="SSF56059">
    <property type="entry name" value="Glutathione synthetase ATP-binding domain-like"/>
    <property type="match status" value="1"/>
</dbReference>
<dbReference type="PANTHER" id="PTHR43030:SF1">
    <property type="entry name" value="PHOSPHOENOLPYRUVATE SYNTHASE"/>
    <property type="match status" value="1"/>
</dbReference>
<reference evidence="18" key="2">
    <citation type="journal article" date="2014" name="ISME J.">
        <title>Microbial stratification in low pH oxic and suboxic macroscopic growths along an acid mine drainage.</title>
        <authorList>
            <person name="Mendez-Garcia C."/>
            <person name="Mesa V."/>
            <person name="Sprenger R.R."/>
            <person name="Richter M."/>
            <person name="Diez M.S."/>
            <person name="Solano J."/>
            <person name="Bargiela R."/>
            <person name="Golyshina O.V."/>
            <person name="Manteca A."/>
            <person name="Ramos J.L."/>
            <person name="Gallego J.R."/>
            <person name="Llorente I."/>
            <person name="Martins Dos Santos V.A."/>
            <person name="Jensen O.N."/>
            <person name="Pelaez A.I."/>
            <person name="Sanchez J."/>
            <person name="Ferrer M."/>
        </authorList>
    </citation>
    <scope>NUCLEOTIDE SEQUENCE</scope>
</reference>
<dbReference type="InterPro" id="IPR006319">
    <property type="entry name" value="PEP_synth"/>
</dbReference>
<dbReference type="UniPathway" id="UPA00138"/>
<keyword evidence="18" id="KW-0670">Pyruvate</keyword>
<keyword evidence="7" id="KW-0479">Metal-binding</keyword>
<dbReference type="InterPro" id="IPR002192">
    <property type="entry name" value="PPDK_AMP/ATP-bd"/>
</dbReference>
<keyword evidence="9" id="KW-0418">Kinase</keyword>
<dbReference type="Gene3D" id="3.20.20.60">
    <property type="entry name" value="Phosphoenolpyruvate-binding domains"/>
    <property type="match status" value="1"/>
</dbReference>
<gene>
    <name evidence="18" type="ORF">B1B_00290</name>
</gene>
<feature type="domain" description="Pyruvate phosphate dikinase AMP/ATP-binding" evidence="16">
    <location>
        <begin position="16"/>
        <end position="324"/>
    </location>
</feature>
<evidence type="ECO:0000256" key="11">
    <source>
        <dbReference type="ARBA" id="ARBA00022842"/>
    </source>
</evidence>
<evidence type="ECO:0000256" key="3">
    <source>
        <dbReference type="ARBA" id="ARBA00004742"/>
    </source>
</evidence>
<comment type="function">
    <text evidence="2">Catalyzes the phosphorylation of pyruvate to phosphoenolpyruvate.</text>
</comment>
<dbReference type="InterPro" id="IPR000121">
    <property type="entry name" value="PEP_util_C"/>
</dbReference>
<evidence type="ECO:0000256" key="10">
    <source>
        <dbReference type="ARBA" id="ARBA00022840"/>
    </source>
</evidence>
<dbReference type="InterPro" id="IPR015813">
    <property type="entry name" value="Pyrv/PenolPyrv_kinase-like_dom"/>
</dbReference>
<keyword evidence="8" id="KW-0547">Nucleotide-binding</keyword>
<dbReference type="SUPFAM" id="SSF52009">
    <property type="entry name" value="Phosphohistidine domain"/>
    <property type="match status" value="1"/>
</dbReference>
<evidence type="ECO:0000259" key="16">
    <source>
        <dbReference type="Pfam" id="PF01326"/>
    </source>
</evidence>
<evidence type="ECO:0000256" key="7">
    <source>
        <dbReference type="ARBA" id="ARBA00022723"/>
    </source>
</evidence>
<dbReference type="Gene3D" id="3.30.1490.20">
    <property type="entry name" value="ATP-grasp fold, A domain"/>
    <property type="match status" value="1"/>
</dbReference>
<dbReference type="EMBL" id="AUZY01000222">
    <property type="protein sequence ID" value="EQD79271.1"/>
    <property type="molecule type" value="Genomic_DNA"/>
</dbReference>
<evidence type="ECO:0000259" key="15">
    <source>
        <dbReference type="Pfam" id="PF00391"/>
    </source>
</evidence>
<evidence type="ECO:0000256" key="5">
    <source>
        <dbReference type="ARBA" id="ARBA00011996"/>
    </source>
</evidence>
<dbReference type="Pfam" id="PF01326">
    <property type="entry name" value="PPDK_N"/>
    <property type="match status" value="1"/>
</dbReference>
<comment type="catalytic activity">
    <reaction evidence="13">
        <text>pyruvate + ATP + H2O = phosphoenolpyruvate + AMP + phosphate + 2 H(+)</text>
        <dbReference type="Rhea" id="RHEA:11364"/>
        <dbReference type="ChEBI" id="CHEBI:15361"/>
        <dbReference type="ChEBI" id="CHEBI:15377"/>
        <dbReference type="ChEBI" id="CHEBI:15378"/>
        <dbReference type="ChEBI" id="CHEBI:30616"/>
        <dbReference type="ChEBI" id="CHEBI:43474"/>
        <dbReference type="ChEBI" id="CHEBI:58702"/>
        <dbReference type="ChEBI" id="CHEBI:456215"/>
        <dbReference type="EC" id="2.7.9.2"/>
    </reaction>
</comment>
<evidence type="ECO:0000256" key="14">
    <source>
        <dbReference type="SAM" id="MobiDB-lite"/>
    </source>
</evidence>
<organism evidence="18">
    <name type="scientific">mine drainage metagenome</name>
    <dbReference type="NCBI Taxonomy" id="410659"/>
    <lineage>
        <taxon>unclassified sequences</taxon>
        <taxon>metagenomes</taxon>
        <taxon>ecological metagenomes</taxon>
    </lineage>
</organism>
<dbReference type="PROSITE" id="PS00370">
    <property type="entry name" value="PEP_ENZYMES_PHOS_SITE"/>
    <property type="match status" value="1"/>
</dbReference>
<comment type="cofactor">
    <cofactor evidence="1">
        <name>Mg(2+)</name>
        <dbReference type="ChEBI" id="CHEBI:18420"/>
    </cofactor>
</comment>
<dbReference type="InterPro" id="IPR018274">
    <property type="entry name" value="PEP_util_AS"/>
</dbReference>
<evidence type="ECO:0000313" key="18">
    <source>
        <dbReference type="EMBL" id="EQD79271.1"/>
    </source>
</evidence>
<feature type="domain" description="PEP-utilising enzyme C-terminal" evidence="17">
    <location>
        <begin position="475"/>
        <end position="767"/>
    </location>
</feature>
<evidence type="ECO:0000259" key="17">
    <source>
        <dbReference type="Pfam" id="PF02896"/>
    </source>
</evidence>
<feature type="region of interest" description="Disordered" evidence="14">
    <location>
        <begin position="322"/>
        <end position="342"/>
    </location>
</feature>
<evidence type="ECO:0000256" key="9">
    <source>
        <dbReference type="ARBA" id="ARBA00022777"/>
    </source>
</evidence>
<keyword evidence="11" id="KW-0460">Magnesium</keyword>
<dbReference type="InterPro" id="IPR013815">
    <property type="entry name" value="ATP_grasp_subdomain_1"/>
</dbReference>
<dbReference type="PANTHER" id="PTHR43030">
    <property type="entry name" value="PHOSPHOENOLPYRUVATE SYNTHASE"/>
    <property type="match status" value="1"/>
</dbReference>
<dbReference type="PROSITE" id="PS00742">
    <property type="entry name" value="PEP_ENZYMES_2"/>
    <property type="match status" value="1"/>
</dbReference>
<evidence type="ECO:0000256" key="13">
    <source>
        <dbReference type="ARBA" id="ARBA00047700"/>
    </source>
</evidence>
<comment type="similarity">
    <text evidence="4">Belongs to the PEP-utilizing enzyme family.</text>
</comment>
<keyword evidence="10" id="KW-0067">ATP-binding</keyword>
<dbReference type="GO" id="GO:0046872">
    <property type="term" value="F:metal ion binding"/>
    <property type="evidence" value="ECO:0007669"/>
    <property type="project" value="UniProtKB-KW"/>
</dbReference>
<dbReference type="Gene3D" id="3.30.470.20">
    <property type="entry name" value="ATP-grasp fold, B domain"/>
    <property type="match status" value="1"/>
</dbReference>
<dbReference type="InterPro" id="IPR040442">
    <property type="entry name" value="Pyrv_kinase-like_dom_sf"/>
</dbReference>
<dbReference type="SUPFAM" id="SSF51621">
    <property type="entry name" value="Phosphoenolpyruvate/pyruvate domain"/>
    <property type="match status" value="1"/>
</dbReference>
<dbReference type="Pfam" id="PF02896">
    <property type="entry name" value="PEP-utilizers_C"/>
    <property type="match status" value="1"/>
</dbReference>
<comment type="pathway">
    <text evidence="3">Carbohydrate biosynthesis; gluconeogenesis.</text>
</comment>
<evidence type="ECO:0000256" key="2">
    <source>
        <dbReference type="ARBA" id="ARBA00002988"/>
    </source>
</evidence>
<evidence type="ECO:0000256" key="8">
    <source>
        <dbReference type="ARBA" id="ARBA00022741"/>
    </source>
</evidence>
<dbReference type="EC" id="2.7.9.2" evidence="5"/>
<dbReference type="PIRSF" id="PIRSF000854">
    <property type="entry name" value="PEP_synthase"/>
    <property type="match status" value="1"/>
</dbReference>
<reference evidence="18" key="1">
    <citation type="submission" date="2013-08" db="EMBL/GenBank/DDBJ databases">
        <authorList>
            <person name="Mendez C."/>
            <person name="Richter M."/>
            <person name="Ferrer M."/>
            <person name="Sanchez J."/>
        </authorList>
    </citation>
    <scope>NUCLEOTIDE SEQUENCE</scope>
</reference>
<dbReference type="GO" id="GO:0005524">
    <property type="term" value="F:ATP binding"/>
    <property type="evidence" value="ECO:0007669"/>
    <property type="project" value="UniProtKB-KW"/>
</dbReference>
<accession>T1C1C0</accession>
<dbReference type="InterPro" id="IPR036637">
    <property type="entry name" value="Phosphohistidine_dom_sf"/>
</dbReference>
<dbReference type="Pfam" id="PF00391">
    <property type="entry name" value="PEP-utilizers"/>
    <property type="match status" value="1"/>
</dbReference>
<protein>
    <recommendedName>
        <fullName evidence="5">pyruvate, water dikinase</fullName>
        <ecNumber evidence="5">2.7.9.2</ecNumber>
    </recommendedName>
    <alternativeName>
        <fullName evidence="12">Pyruvate, water dikinase</fullName>
    </alternativeName>
</protein>
<dbReference type="InterPro" id="IPR008279">
    <property type="entry name" value="PEP-util_enz_mobile_dom"/>
</dbReference>
<dbReference type="NCBIfam" id="TIGR01418">
    <property type="entry name" value="PEP_synth"/>
    <property type="match status" value="1"/>
</dbReference>
<dbReference type="NCBIfam" id="NF005057">
    <property type="entry name" value="PRK06464.1"/>
    <property type="match status" value="1"/>
</dbReference>
<dbReference type="Gene3D" id="3.50.30.10">
    <property type="entry name" value="Phosphohistidine domain"/>
    <property type="match status" value="1"/>
</dbReference>
<evidence type="ECO:0000256" key="1">
    <source>
        <dbReference type="ARBA" id="ARBA00001946"/>
    </source>
</evidence>
<name>T1C1C0_9ZZZZ</name>
<sequence length="782" mass="84917">MRNIVALADVSERDHALVGGKASKLGEVVREGLPVPPGFVVTTDAYSSFVAIPTLRKEIATALGQLDVSKSDTVEAASQRIRAAFDRTEFPPELRREIVQAYESFAREYLVRFSAVRSSATAEDLEGASFAGLQDTYLNVGGTEAVLDAIRRCWSSVFTPRVISYRARKGFEHADVKLAVLVQKMVDSTVSGILFTRDPNTGENHMIIEAGWGLGEAIVGGEVTPDHYVIDGISQQVVQKLISEQRVRIVRAEGGGNRHEAIPAAEQNVQKLSDDRILRLASLARVIESHYRRPMDVEWCADAHALYIVQARPVTTIPNKEARSAGAAKAPSPGQAQAAPIEAAAEPEAAILRGFGASPGVASGVARILQGAADMEKLRPGEVLVTSMTTPDMVPAMAHAAAIVTDEGGMTCHAAIVSRELGVPCVVGTRTATHTIVDGTEVTVDGKTGQVYRGRRATAAPAPAASASGMGGHASPVTATKIYVNVGVPEKAAEYAQLPVNGVGLLRIEFIFTAHIREHPLKLLKEGRKEELVRRLADGLAKVCQAFYPRPVIIRTSDFKTNEYRGMPGGEAYEPVEENPMIGWRGCSRYISPVYRPAFLCELEAIHRIRTETGLKNAHVMLPFVRNTWELEEIATMMREAGLRRSRDFQLYLMAEVPSTVLLAREFSKHCDGFSIGSNDLTQLVLGADRDSETLGRMGYFDERDPAVLRAIELLIEGAHAEGRTVGICGQGPSVYPEFAEFLVRQGIDSISLNADTVIPTIRTIASLEQRLKLESLRRPSE</sequence>
<feature type="domain" description="PEP-utilising enzyme mobile" evidence="15">
    <location>
        <begin position="379"/>
        <end position="449"/>
    </location>
</feature>